<protein>
    <submittedName>
        <fullName evidence="2">Uncharacterized protein</fullName>
    </submittedName>
</protein>
<keyword evidence="3" id="KW-1185">Reference proteome</keyword>
<organism evidence="2 3">
    <name type="scientific">Elysia chlorotica</name>
    <name type="common">Eastern emerald elysia</name>
    <name type="synonym">Sea slug</name>
    <dbReference type="NCBI Taxonomy" id="188477"/>
    <lineage>
        <taxon>Eukaryota</taxon>
        <taxon>Metazoa</taxon>
        <taxon>Spiralia</taxon>
        <taxon>Lophotrochozoa</taxon>
        <taxon>Mollusca</taxon>
        <taxon>Gastropoda</taxon>
        <taxon>Heterobranchia</taxon>
        <taxon>Euthyneura</taxon>
        <taxon>Panpulmonata</taxon>
        <taxon>Sacoglossa</taxon>
        <taxon>Placobranchoidea</taxon>
        <taxon>Plakobranchidae</taxon>
        <taxon>Elysia</taxon>
    </lineage>
</organism>
<evidence type="ECO:0000313" key="3">
    <source>
        <dbReference type="Proteomes" id="UP000271974"/>
    </source>
</evidence>
<dbReference type="Proteomes" id="UP000271974">
    <property type="component" value="Unassembled WGS sequence"/>
</dbReference>
<feature type="compositionally biased region" description="Basic and acidic residues" evidence="1">
    <location>
        <begin position="28"/>
        <end position="46"/>
    </location>
</feature>
<proteinExistence type="predicted"/>
<evidence type="ECO:0000256" key="1">
    <source>
        <dbReference type="SAM" id="MobiDB-lite"/>
    </source>
</evidence>
<accession>A0A433TAI7</accession>
<reference evidence="2 3" key="1">
    <citation type="submission" date="2019-01" db="EMBL/GenBank/DDBJ databases">
        <title>A draft genome assembly of the solar-powered sea slug Elysia chlorotica.</title>
        <authorList>
            <person name="Cai H."/>
            <person name="Li Q."/>
            <person name="Fang X."/>
            <person name="Li J."/>
            <person name="Curtis N.E."/>
            <person name="Altenburger A."/>
            <person name="Shibata T."/>
            <person name="Feng M."/>
            <person name="Maeda T."/>
            <person name="Schwartz J.A."/>
            <person name="Shigenobu S."/>
            <person name="Lundholm N."/>
            <person name="Nishiyama T."/>
            <person name="Yang H."/>
            <person name="Hasebe M."/>
            <person name="Li S."/>
            <person name="Pierce S.K."/>
            <person name="Wang J."/>
        </authorList>
    </citation>
    <scope>NUCLEOTIDE SEQUENCE [LARGE SCALE GENOMIC DNA]</scope>
    <source>
        <strain evidence="2">EC2010</strain>
        <tissue evidence="2">Whole organism of an adult</tissue>
    </source>
</reference>
<evidence type="ECO:0000313" key="2">
    <source>
        <dbReference type="EMBL" id="RUS78613.1"/>
    </source>
</evidence>
<name>A0A433TAI7_ELYCH</name>
<comment type="caution">
    <text evidence="2">The sequence shown here is derived from an EMBL/GenBank/DDBJ whole genome shotgun (WGS) entry which is preliminary data.</text>
</comment>
<feature type="non-terminal residue" evidence="2">
    <location>
        <position position="261"/>
    </location>
</feature>
<dbReference type="EMBL" id="RQTK01000499">
    <property type="protein sequence ID" value="RUS78613.1"/>
    <property type="molecule type" value="Genomic_DNA"/>
</dbReference>
<gene>
    <name evidence="2" type="ORF">EGW08_013619</name>
</gene>
<feature type="region of interest" description="Disordered" evidence="1">
    <location>
        <begin position="1"/>
        <end position="79"/>
    </location>
</feature>
<feature type="non-terminal residue" evidence="2">
    <location>
        <position position="1"/>
    </location>
</feature>
<sequence length="261" mass="28665">ADPGRLPDSPRSESALRETPSSVLDSPPFKKREFFNRGGRLGERKSASLSDGGESDSGCSSHNEGRHDPPPEADYGWDCPSGLSLLLELMTQSPQRSMGRDSTAENMGLVEVARSTAQGTMVVSGKHHEQTLEPIDEVSMVKLDKESDTRVIEMRTNGLAHSNVFMSPTDYTKSNNQHSPNTVTTAKDLSRSNDINKFCFEDFNHTASYKPGAAKSAYETIRGANALYDLSASSVLRGAPFTQRKIDFEERSFYAAQHIDN</sequence>
<feature type="compositionally biased region" description="Low complexity" evidence="1">
    <location>
        <begin position="47"/>
        <end position="61"/>
    </location>
</feature>
<dbReference type="AlphaFoldDB" id="A0A433TAI7"/>